<evidence type="ECO:0000313" key="4">
    <source>
        <dbReference type="Proteomes" id="UP000813444"/>
    </source>
</evidence>
<comment type="caution">
    <text evidence="3">The sequence shown here is derived from an EMBL/GenBank/DDBJ whole genome shotgun (WGS) entry which is preliminary data.</text>
</comment>
<reference evidence="3" key="1">
    <citation type="journal article" date="2021" name="Nat. Commun.">
        <title>Genetic determinants of endophytism in the Arabidopsis root mycobiome.</title>
        <authorList>
            <person name="Mesny F."/>
            <person name="Miyauchi S."/>
            <person name="Thiergart T."/>
            <person name="Pickel B."/>
            <person name="Atanasova L."/>
            <person name="Karlsson M."/>
            <person name="Huettel B."/>
            <person name="Barry K.W."/>
            <person name="Haridas S."/>
            <person name="Chen C."/>
            <person name="Bauer D."/>
            <person name="Andreopoulos W."/>
            <person name="Pangilinan J."/>
            <person name="LaButti K."/>
            <person name="Riley R."/>
            <person name="Lipzen A."/>
            <person name="Clum A."/>
            <person name="Drula E."/>
            <person name="Henrissat B."/>
            <person name="Kohler A."/>
            <person name="Grigoriev I.V."/>
            <person name="Martin F.M."/>
            <person name="Hacquard S."/>
        </authorList>
    </citation>
    <scope>NUCLEOTIDE SEQUENCE</scope>
    <source>
        <strain evidence="3">MPI-CAGE-CH-0235</strain>
    </source>
</reference>
<evidence type="ECO:0000313" key="3">
    <source>
        <dbReference type="EMBL" id="KAH7325952.1"/>
    </source>
</evidence>
<evidence type="ECO:0000256" key="2">
    <source>
        <dbReference type="SAM" id="SignalP"/>
    </source>
</evidence>
<keyword evidence="4" id="KW-1185">Reference proteome</keyword>
<organism evidence="3 4">
    <name type="scientific">Stachybotrys elegans</name>
    <dbReference type="NCBI Taxonomy" id="80388"/>
    <lineage>
        <taxon>Eukaryota</taxon>
        <taxon>Fungi</taxon>
        <taxon>Dikarya</taxon>
        <taxon>Ascomycota</taxon>
        <taxon>Pezizomycotina</taxon>
        <taxon>Sordariomycetes</taxon>
        <taxon>Hypocreomycetidae</taxon>
        <taxon>Hypocreales</taxon>
        <taxon>Stachybotryaceae</taxon>
        <taxon>Stachybotrys</taxon>
    </lineage>
</organism>
<sequence length="326" mass="35478">MRASKRNLLTAILVFLIRHANSNSIHFRHIDAVSESVNATPPQTPSANNAQDDPKAWLLDTIQRFADNYMTPIDQATESELRFLLQHINILQARISSLLPGEVSPSLAPRDTNCVAGPPPLQPQPLVALEPPHAGAIFMSKNDVGDLQPGAQAVELEDRPDNDSHTTITLTSTMRATKTITLAYVETTSLIQASLPRGALAEPAGYDMEDEDTDIDASMGPEDRGEEVEEKETDGFTPTMRQAKFQQPTIPGPEVYVSAANYSSTALNQPLSSSSASWIPATSSGNVGKSYAEQQSNFTVRLHDAGLRSFSTVILTGRRRVETRVE</sequence>
<dbReference type="EMBL" id="JAGPNK010000002">
    <property type="protein sequence ID" value="KAH7325952.1"/>
    <property type="molecule type" value="Genomic_DNA"/>
</dbReference>
<keyword evidence="2" id="KW-0732">Signal</keyword>
<accession>A0A8K0WVZ2</accession>
<protein>
    <submittedName>
        <fullName evidence="3">Uncharacterized protein</fullName>
    </submittedName>
</protein>
<evidence type="ECO:0000256" key="1">
    <source>
        <dbReference type="SAM" id="MobiDB-lite"/>
    </source>
</evidence>
<dbReference type="AlphaFoldDB" id="A0A8K0WVZ2"/>
<gene>
    <name evidence="3" type="ORF">B0I35DRAFT_122659</name>
</gene>
<proteinExistence type="predicted"/>
<feature type="region of interest" description="Disordered" evidence="1">
    <location>
        <begin position="203"/>
        <end position="236"/>
    </location>
</feature>
<feature type="signal peptide" evidence="2">
    <location>
        <begin position="1"/>
        <end position="22"/>
    </location>
</feature>
<dbReference type="Proteomes" id="UP000813444">
    <property type="component" value="Unassembled WGS sequence"/>
</dbReference>
<name>A0A8K0WVZ2_9HYPO</name>
<feature type="chain" id="PRO_5035478541" evidence="2">
    <location>
        <begin position="23"/>
        <end position="326"/>
    </location>
</feature>